<accession>A0A484LWA2</accession>
<gene>
    <name evidence="1" type="ORF">CCAM_LOCUS22471</name>
</gene>
<dbReference type="PANTHER" id="PTHR34676">
    <property type="entry name" value="DUF4219 DOMAIN-CONTAINING PROTEIN-RELATED"/>
    <property type="match status" value="1"/>
</dbReference>
<name>A0A484LWA2_9ASTE</name>
<dbReference type="EMBL" id="OOIL02002157">
    <property type="protein sequence ID" value="VFQ80695.1"/>
    <property type="molecule type" value="Genomic_DNA"/>
</dbReference>
<evidence type="ECO:0000313" key="1">
    <source>
        <dbReference type="EMBL" id="VFQ80695.1"/>
    </source>
</evidence>
<protein>
    <recommendedName>
        <fullName evidence="3">UBN2 domain-containing protein</fullName>
    </recommendedName>
</protein>
<organism evidence="1 2">
    <name type="scientific">Cuscuta campestris</name>
    <dbReference type="NCBI Taxonomy" id="132261"/>
    <lineage>
        <taxon>Eukaryota</taxon>
        <taxon>Viridiplantae</taxon>
        <taxon>Streptophyta</taxon>
        <taxon>Embryophyta</taxon>
        <taxon>Tracheophyta</taxon>
        <taxon>Spermatophyta</taxon>
        <taxon>Magnoliopsida</taxon>
        <taxon>eudicotyledons</taxon>
        <taxon>Gunneridae</taxon>
        <taxon>Pentapetalae</taxon>
        <taxon>asterids</taxon>
        <taxon>lamiids</taxon>
        <taxon>Solanales</taxon>
        <taxon>Convolvulaceae</taxon>
        <taxon>Cuscuteae</taxon>
        <taxon>Cuscuta</taxon>
        <taxon>Cuscuta subgen. Grammica</taxon>
        <taxon>Cuscuta sect. Cleistogrammica</taxon>
    </lineage>
</organism>
<proteinExistence type="predicted"/>
<dbReference type="PANTHER" id="PTHR34676:SF15">
    <property type="entry name" value="ZINC FINGER, CCHC-TYPE-RELATED"/>
    <property type="match status" value="1"/>
</dbReference>
<reference evidence="1 2" key="1">
    <citation type="submission" date="2018-04" db="EMBL/GenBank/DDBJ databases">
        <authorList>
            <person name="Vogel A."/>
        </authorList>
    </citation>
    <scope>NUCLEOTIDE SEQUENCE [LARGE SCALE GENOMIC DNA]</scope>
</reference>
<dbReference type="Pfam" id="PF14223">
    <property type="entry name" value="Retrotran_gag_2"/>
    <property type="match status" value="1"/>
</dbReference>
<dbReference type="AlphaFoldDB" id="A0A484LWA2"/>
<dbReference type="Proteomes" id="UP000595140">
    <property type="component" value="Unassembled WGS sequence"/>
</dbReference>
<sequence length="110" mass="12642">MKKVGETTVPMTEDEYDAQDIKKIENSAKAINILYCDVNLDDYQNISCCSTAKEMWDKLEITYEGEQKKKGIALKASSSKELAMEESSDEDNEFGLVIKKFHKLMQKEYE</sequence>
<dbReference type="OrthoDB" id="97058at2759"/>
<evidence type="ECO:0000313" key="2">
    <source>
        <dbReference type="Proteomes" id="UP000595140"/>
    </source>
</evidence>
<keyword evidence="2" id="KW-1185">Reference proteome</keyword>
<evidence type="ECO:0008006" key="3">
    <source>
        <dbReference type="Google" id="ProtNLM"/>
    </source>
</evidence>